<gene>
    <name evidence="1" type="ORF">CP557_03370</name>
</gene>
<evidence type="ECO:0000313" key="2">
    <source>
        <dbReference type="Proteomes" id="UP000219689"/>
    </source>
</evidence>
<sequence>MNRSTPNNTDVSGQQTLDAFQQRALCDAPLSSIAWHGSSPTLYLTTEEEGLDLGALLGHTITLSLHEERVCTACGVKSETSPCTECRGTPPHAQCVYSPGNVCTYQDCPFPEFREQNCSHDFEVYLVAKDRVKVGITRGGRRINRFRDQGATHALILARAKNRKLAGIIEQCCTEAVTDRAPKGWFEPLENPQTALVEAARRCEDHIPDRVQSCSATTGVSDEQLADRIIDLEYPGCQQLNDAAAASRPLLDAGETKTGTLLAIRGGALALDTFTFESSHHKGRTLTITVDDATHP</sequence>
<keyword evidence="2" id="KW-1185">Reference proteome</keyword>
<dbReference type="EMBL" id="NXNI01000001">
    <property type="protein sequence ID" value="PCR89659.1"/>
    <property type="molecule type" value="Genomic_DNA"/>
</dbReference>
<dbReference type="Proteomes" id="UP000219689">
    <property type="component" value="Unassembled WGS sequence"/>
</dbReference>
<evidence type="ECO:0000313" key="1">
    <source>
        <dbReference type="EMBL" id="PCR89659.1"/>
    </source>
</evidence>
<dbReference type="Pfam" id="PF10977">
    <property type="entry name" value="DUF2797"/>
    <property type="match status" value="1"/>
</dbReference>
<reference evidence="1 2" key="1">
    <citation type="submission" date="2017-09" db="EMBL/GenBank/DDBJ databases">
        <title>Genome sequences of Natrinema ejinorence JCM 13890T.</title>
        <authorList>
            <person name="Roh S.W."/>
            <person name="Kim Y.B."/>
            <person name="Kim J.Y."/>
        </authorList>
    </citation>
    <scope>NUCLEOTIDE SEQUENCE [LARGE SCALE GENOMIC DNA]</scope>
    <source>
        <strain evidence="1 2">JCM 13890</strain>
    </source>
</reference>
<name>A0A2A5QSA2_9EURY</name>
<dbReference type="AlphaFoldDB" id="A0A2A5QSA2"/>
<accession>A0A2A5QSA2</accession>
<organism evidence="1 2">
    <name type="scientific">Natrinema ejinorense</name>
    <dbReference type="NCBI Taxonomy" id="373386"/>
    <lineage>
        <taxon>Archaea</taxon>
        <taxon>Methanobacteriati</taxon>
        <taxon>Methanobacteriota</taxon>
        <taxon>Stenosarchaea group</taxon>
        <taxon>Halobacteria</taxon>
        <taxon>Halobacteriales</taxon>
        <taxon>Natrialbaceae</taxon>
        <taxon>Natrinema</taxon>
    </lineage>
</organism>
<evidence type="ECO:0008006" key="3">
    <source>
        <dbReference type="Google" id="ProtNLM"/>
    </source>
</evidence>
<dbReference type="OrthoDB" id="197044at2157"/>
<proteinExistence type="predicted"/>
<protein>
    <recommendedName>
        <fullName evidence="3">DUF2797 domain-containing protein</fullName>
    </recommendedName>
</protein>
<comment type="caution">
    <text evidence="1">The sequence shown here is derived from an EMBL/GenBank/DDBJ whole genome shotgun (WGS) entry which is preliminary data.</text>
</comment>
<dbReference type="InterPro" id="IPR021246">
    <property type="entry name" value="DUF2797"/>
</dbReference>